<evidence type="ECO:0000313" key="2">
    <source>
        <dbReference type="EMBL" id="MBI4210018.1"/>
    </source>
</evidence>
<reference evidence="2" key="1">
    <citation type="submission" date="2020-07" db="EMBL/GenBank/DDBJ databases">
        <title>Huge and variable diversity of episymbiotic CPR bacteria and DPANN archaea in groundwater ecosystems.</title>
        <authorList>
            <person name="He C.Y."/>
            <person name="Keren R."/>
            <person name="Whittaker M."/>
            <person name="Farag I.F."/>
            <person name="Doudna J."/>
            <person name="Cate J.H.D."/>
            <person name="Banfield J.F."/>
        </authorList>
    </citation>
    <scope>NUCLEOTIDE SEQUENCE</scope>
    <source>
        <strain evidence="2">NC_groundwater_1296_Ag_S-0.2um_52_80</strain>
    </source>
</reference>
<dbReference type="Gene3D" id="3.30.460.10">
    <property type="entry name" value="Beta Polymerase, domain 2"/>
    <property type="match status" value="1"/>
</dbReference>
<comment type="caution">
    <text evidence="2">The sequence shown here is derived from an EMBL/GenBank/DDBJ whole genome shotgun (WGS) entry which is preliminary data.</text>
</comment>
<dbReference type="Pfam" id="PF01909">
    <property type="entry name" value="NTP_transf_2"/>
    <property type="match status" value="1"/>
</dbReference>
<evidence type="ECO:0000259" key="1">
    <source>
        <dbReference type="Pfam" id="PF01909"/>
    </source>
</evidence>
<dbReference type="Proteomes" id="UP000732298">
    <property type="component" value="Unassembled WGS sequence"/>
</dbReference>
<organism evidence="2 3">
    <name type="scientific">Candidatus Iainarchaeum sp</name>
    <dbReference type="NCBI Taxonomy" id="3101447"/>
    <lineage>
        <taxon>Archaea</taxon>
        <taxon>Candidatus Iainarchaeota</taxon>
        <taxon>Candidatus Iainarchaeia</taxon>
        <taxon>Candidatus Iainarchaeales</taxon>
        <taxon>Candidatus Iainarchaeaceae</taxon>
        <taxon>Candidatus Iainarchaeum</taxon>
    </lineage>
</organism>
<dbReference type="InterPro" id="IPR043519">
    <property type="entry name" value="NT_sf"/>
</dbReference>
<proteinExistence type="predicted"/>
<dbReference type="EMBL" id="JACQPB010000006">
    <property type="protein sequence ID" value="MBI4210018.1"/>
    <property type="molecule type" value="Genomic_DNA"/>
</dbReference>
<dbReference type="CDD" id="cd05403">
    <property type="entry name" value="NT_KNTase_like"/>
    <property type="match status" value="1"/>
</dbReference>
<dbReference type="AlphaFoldDB" id="A0A8T3YLS3"/>
<sequence>MDRKILARLKEFKTKAGKDYPIQRLIWFGSRVTGKPHRWSDIDLIIVSRKFRGMDFIERGARMYDYWKPDYPADFLCFTPKEFTERSKQITIVSEALKEGIEV</sequence>
<dbReference type="PANTHER" id="PTHR43449">
    <property type="entry name" value="NUCLEOTIDYLTRANSFERASE"/>
    <property type="match status" value="1"/>
</dbReference>
<evidence type="ECO:0000313" key="3">
    <source>
        <dbReference type="Proteomes" id="UP000732298"/>
    </source>
</evidence>
<dbReference type="SUPFAM" id="SSF81301">
    <property type="entry name" value="Nucleotidyltransferase"/>
    <property type="match status" value="1"/>
</dbReference>
<feature type="domain" description="Polymerase nucleotidyl transferase" evidence="1">
    <location>
        <begin position="9"/>
        <end position="91"/>
    </location>
</feature>
<gene>
    <name evidence="2" type="ORF">HY544_00735</name>
</gene>
<dbReference type="InterPro" id="IPR002934">
    <property type="entry name" value="Polymerase_NTP_transf_dom"/>
</dbReference>
<dbReference type="GO" id="GO:0016779">
    <property type="term" value="F:nucleotidyltransferase activity"/>
    <property type="evidence" value="ECO:0007669"/>
    <property type="project" value="InterPro"/>
</dbReference>
<dbReference type="PANTHER" id="PTHR43449:SF1">
    <property type="entry name" value="POLYMERASE BETA NUCLEOTIDYLTRANSFERASE DOMAIN-CONTAINING PROTEIN"/>
    <property type="match status" value="1"/>
</dbReference>
<name>A0A8T3YLS3_9ARCH</name>
<accession>A0A8T3YLS3</accession>
<protein>
    <submittedName>
        <fullName evidence="2">Nucleotidyltransferase domain-containing protein</fullName>
    </submittedName>
</protein>